<dbReference type="EMBL" id="LFWZ01000077">
    <property type="protein sequence ID" value="KON28982.1"/>
    <property type="molecule type" value="Genomic_DNA"/>
</dbReference>
<dbReference type="SUPFAM" id="SSF88723">
    <property type="entry name" value="PIN domain-like"/>
    <property type="match status" value="1"/>
</dbReference>
<sequence>MPLQLIYIDADIFYYATALDTRKCEVSLGRDNLAHIDDACKENSEIRVVVPQVTLGECVLNGLQGEIDISETLRILHHMEVEFESPTSEIYRKAYTLMNYDYYLTGNDALFISHALCNKDTKHIISTEGIFRTSRPVL</sequence>
<reference evidence="1 2" key="1">
    <citation type="submission" date="2015-06" db="EMBL/GenBank/DDBJ databases">
        <title>New insights into the roles of widespread benthic archaea in carbon and nitrogen cycling.</title>
        <authorList>
            <person name="Lazar C.S."/>
            <person name="Baker B.J."/>
            <person name="Seitz K.W."/>
            <person name="Hyde A.S."/>
            <person name="Dick G.J."/>
            <person name="Hinrichs K.-U."/>
            <person name="Teske A.P."/>
        </authorList>
    </citation>
    <scope>NUCLEOTIDE SEQUENCE [LARGE SCALE GENOMIC DNA]</scope>
    <source>
        <strain evidence="1">DG-45</strain>
    </source>
</reference>
<protein>
    <recommendedName>
        <fullName evidence="3">PIN domain-containing protein</fullName>
    </recommendedName>
</protein>
<evidence type="ECO:0008006" key="3">
    <source>
        <dbReference type="Google" id="ProtNLM"/>
    </source>
</evidence>
<gene>
    <name evidence="1" type="ORF">AC482_07410</name>
</gene>
<proteinExistence type="predicted"/>
<dbReference type="AlphaFoldDB" id="A0A0M0BK79"/>
<name>A0A0M0BK79_9ARCH</name>
<organism evidence="1 2">
    <name type="scientific">miscellaneous Crenarchaeota group-15 archaeon DG-45</name>
    <dbReference type="NCBI Taxonomy" id="1685127"/>
    <lineage>
        <taxon>Archaea</taxon>
        <taxon>Candidatus Bathyarchaeota</taxon>
        <taxon>MCG-15</taxon>
    </lineage>
</organism>
<dbReference type="InterPro" id="IPR029060">
    <property type="entry name" value="PIN-like_dom_sf"/>
</dbReference>
<accession>A0A0M0BK79</accession>
<evidence type="ECO:0000313" key="2">
    <source>
        <dbReference type="Proteomes" id="UP000037210"/>
    </source>
</evidence>
<dbReference type="Proteomes" id="UP000037210">
    <property type="component" value="Unassembled WGS sequence"/>
</dbReference>
<comment type="caution">
    <text evidence="1">The sequence shown here is derived from an EMBL/GenBank/DDBJ whole genome shotgun (WGS) entry which is preliminary data.</text>
</comment>
<evidence type="ECO:0000313" key="1">
    <source>
        <dbReference type="EMBL" id="KON28982.1"/>
    </source>
</evidence>